<dbReference type="InterPro" id="IPR003137">
    <property type="entry name" value="PA_domain"/>
</dbReference>
<dbReference type="AlphaFoldDB" id="A0A8S1H0F9"/>
<accession>A0A8S1H0F9</accession>
<dbReference type="PANTHER" id="PTHR45679:SF2">
    <property type="entry name" value="ER DEGRADATION-ENHANCING ALPHA-MANNOSIDASE-LIKE PROTEIN 3"/>
    <property type="match status" value="1"/>
</dbReference>
<dbReference type="InterPro" id="IPR044674">
    <property type="entry name" value="EDEM1/2/3"/>
</dbReference>
<dbReference type="Pfam" id="PF02225">
    <property type="entry name" value="PA"/>
    <property type="match status" value="1"/>
</dbReference>
<protein>
    <recommendedName>
        <fullName evidence="2">PA domain-containing protein</fullName>
    </recommendedName>
</protein>
<keyword evidence="1" id="KW-0812">Transmembrane</keyword>
<sequence>MGQEQNDDQFSAPRKMFLRPDETTNKNYVCANPMDFGRMPTEREEALLIRQRTQIILNELKALQAARDGASDKRQCETQQERLRAWAFSVNNQEHVKQLNSMGIEIIHQEDGRFYLSHQVANGERLTCEVEDNGENCADDARPPRARACVTRRHALGQIYFLVDCLICSLWGIFVVVMLLVVYLKFCNLYRRIEPVAEAKSPKFGLWGGEFMQEMMQLIQKMEKQGKTSNENAERYLQITSSPYFGKPFIMASPAQFGTDLTGWPVESGVAVASPFKACTEITNDKEVRGRIAIVERSECMFQEKARHVQKAGAIGLIVIDHEKGTQSEGQLSFAMAGDKDSQDDIAIPAVFLYRKEGEMLLRALEKNKKVVVRMAADVVLTDLYVEEMLKIGVSRLAPPMPKCPPEDGDFIFVDHEIPAVTFNVRLGSVKQDSDPTMHQDIVERHVTHLQEAVEFDLDSYRNAFFALFRTAAYGALGLNVENEKLTAVEAALRNVRLLPTPREAELFLKGDITQIRCVPRETNMECTAMWR</sequence>
<feature type="transmembrane region" description="Helical" evidence="1">
    <location>
        <begin position="159"/>
        <end position="184"/>
    </location>
</feature>
<evidence type="ECO:0000256" key="1">
    <source>
        <dbReference type="SAM" id="Phobius"/>
    </source>
</evidence>
<feature type="domain" description="PA" evidence="2">
    <location>
        <begin position="272"/>
        <end position="361"/>
    </location>
</feature>
<reference evidence="3" key="1">
    <citation type="submission" date="2020-10" db="EMBL/GenBank/DDBJ databases">
        <authorList>
            <person name="Kikuchi T."/>
        </authorList>
    </citation>
    <scope>NUCLEOTIDE SEQUENCE</scope>
    <source>
        <strain evidence="3">NKZ352</strain>
    </source>
</reference>
<dbReference type="SUPFAM" id="SSF52025">
    <property type="entry name" value="PA domain"/>
    <property type="match status" value="1"/>
</dbReference>
<keyword evidence="4" id="KW-1185">Reference proteome</keyword>
<dbReference type="PANTHER" id="PTHR45679">
    <property type="entry name" value="ER DEGRADATION-ENHANCING ALPHA-MANNOSIDASE-LIKE PROTEIN 2"/>
    <property type="match status" value="1"/>
</dbReference>
<keyword evidence="1" id="KW-1133">Transmembrane helix</keyword>
<evidence type="ECO:0000313" key="4">
    <source>
        <dbReference type="Proteomes" id="UP000835052"/>
    </source>
</evidence>
<comment type="caution">
    <text evidence="3">The sequence shown here is derived from an EMBL/GenBank/DDBJ whole genome shotgun (WGS) entry which is preliminary data.</text>
</comment>
<dbReference type="GO" id="GO:1904380">
    <property type="term" value="P:endoplasmic reticulum mannose trimming"/>
    <property type="evidence" value="ECO:0007669"/>
    <property type="project" value="InterPro"/>
</dbReference>
<evidence type="ECO:0000313" key="3">
    <source>
        <dbReference type="EMBL" id="CAD6188693.1"/>
    </source>
</evidence>
<proteinExistence type="predicted"/>
<dbReference type="Gene3D" id="3.50.30.30">
    <property type="match status" value="1"/>
</dbReference>
<dbReference type="InterPro" id="IPR046450">
    <property type="entry name" value="PA_dom_sf"/>
</dbReference>
<dbReference type="Proteomes" id="UP000835052">
    <property type="component" value="Unassembled WGS sequence"/>
</dbReference>
<organism evidence="3 4">
    <name type="scientific">Caenorhabditis auriculariae</name>
    <dbReference type="NCBI Taxonomy" id="2777116"/>
    <lineage>
        <taxon>Eukaryota</taxon>
        <taxon>Metazoa</taxon>
        <taxon>Ecdysozoa</taxon>
        <taxon>Nematoda</taxon>
        <taxon>Chromadorea</taxon>
        <taxon>Rhabditida</taxon>
        <taxon>Rhabditina</taxon>
        <taxon>Rhabditomorpha</taxon>
        <taxon>Rhabditoidea</taxon>
        <taxon>Rhabditidae</taxon>
        <taxon>Peloderinae</taxon>
        <taxon>Caenorhabditis</taxon>
    </lineage>
</organism>
<gene>
    <name evidence="3" type="ORF">CAUJ_LOCUS4612</name>
</gene>
<dbReference type="GO" id="GO:0004571">
    <property type="term" value="F:mannosyl-oligosaccharide 1,2-alpha-mannosidase activity"/>
    <property type="evidence" value="ECO:0007669"/>
    <property type="project" value="InterPro"/>
</dbReference>
<dbReference type="OrthoDB" id="8118055at2759"/>
<evidence type="ECO:0000259" key="2">
    <source>
        <dbReference type="Pfam" id="PF02225"/>
    </source>
</evidence>
<keyword evidence="1" id="KW-0472">Membrane</keyword>
<dbReference type="EMBL" id="CAJGYM010000009">
    <property type="protein sequence ID" value="CAD6188693.1"/>
    <property type="molecule type" value="Genomic_DNA"/>
</dbReference>
<dbReference type="GO" id="GO:0044322">
    <property type="term" value="C:endoplasmic reticulum quality control compartment"/>
    <property type="evidence" value="ECO:0007669"/>
    <property type="project" value="GOC"/>
</dbReference>
<name>A0A8S1H0F9_9PELO</name>